<name>W1NNM0_AMBTC</name>
<keyword evidence="2" id="KW-1185">Reference proteome</keyword>
<accession>W1NNM0</accession>
<dbReference type="AlphaFoldDB" id="W1NNM0"/>
<evidence type="ECO:0000313" key="2">
    <source>
        <dbReference type="Proteomes" id="UP000017836"/>
    </source>
</evidence>
<organism evidence="1 2">
    <name type="scientific">Amborella trichopoda</name>
    <dbReference type="NCBI Taxonomy" id="13333"/>
    <lineage>
        <taxon>Eukaryota</taxon>
        <taxon>Viridiplantae</taxon>
        <taxon>Streptophyta</taxon>
        <taxon>Embryophyta</taxon>
        <taxon>Tracheophyta</taxon>
        <taxon>Spermatophyta</taxon>
        <taxon>Magnoliopsida</taxon>
        <taxon>Amborellales</taxon>
        <taxon>Amborellaceae</taxon>
        <taxon>Amborella</taxon>
    </lineage>
</organism>
<dbReference type="Proteomes" id="UP000017836">
    <property type="component" value="Unassembled WGS sequence"/>
</dbReference>
<sequence length="97" mass="10823">MIHGVDPMDSPKRPNPSSRNICSFFNLLLQTMGSRDMTIDGNMVATTSDMIQPSSNGELTLLATRPPNPLLSHMNFPPLFFRWCCPLFLGCRAFFTG</sequence>
<dbReference type="EMBL" id="KI396509">
    <property type="protein sequence ID" value="ERM97303.1"/>
    <property type="molecule type" value="Genomic_DNA"/>
</dbReference>
<reference evidence="2" key="1">
    <citation type="journal article" date="2013" name="Science">
        <title>The Amborella genome and the evolution of flowering plants.</title>
        <authorList>
            <consortium name="Amborella Genome Project"/>
        </authorList>
    </citation>
    <scope>NUCLEOTIDE SEQUENCE [LARGE SCALE GENOMIC DNA]</scope>
</reference>
<protein>
    <submittedName>
        <fullName evidence="1">Uncharacterized protein</fullName>
    </submittedName>
</protein>
<dbReference type="HOGENOM" id="CLU_2349560_0_0_1"/>
<dbReference type="Gramene" id="ERM97303">
    <property type="protein sequence ID" value="ERM97303"/>
    <property type="gene ID" value="AMTR_s00073p00030340"/>
</dbReference>
<evidence type="ECO:0000313" key="1">
    <source>
        <dbReference type="EMBL" id="ERM97303.1"/>
    </source>
</evidence>
<gene>
    <name evidence="1" type="ORF">AMTR_s00073p00030340</name>
</gene>
<proteinExistence type="predicted"/>